<dbReference type="EMBL" id="JAMKOV010000004">
    <property type="protein sequence ID" value="KAI8040848.1"/>
    <property type="molecule type" value="Genomic_DNA"/>
</dbReference>
<keyword evidence="1" id="KW-0812">Transmembrane</keyword>
<accession>A0A9P9YPN3</accession>
<feature type="transmembrane region" description="Helical" evidence="1">
    <location>
        <begin position="16"/>
        <end position="41"/>
    </location>
</feature>
<gene>
    <name evidence="2" type="ORF">M5D96_006791</name>
</gene>
<feature type="transmembrane region" description="Helical" evidence="1">
    <location>
        <begin position="48"/>
        <end position="68"/>
    </location>
</feature>
<sequence length="117" mass="13512">MEMVYSITNFKSKSNVFILCLNILACLIVLVFLTVGIFGVLMERIKIIRMLMFSLVAFCLIRVVIWIVCGNLEDILTKTITHLWFQLNTALSITCTVMTVMFCMRLHMLSQQLQLDQ</sequence>
<name>A0A9P9YPN3_9MUSC</name>
<evidence type="ECO:0000313" key="3">
    <source>
        <dbReference type="Proteomes" id="UP001059596"/>
    </source>
</evidence>
<reference evidence="2" key="1">
    <citation type="journal article" date="2023" name="Genome Biol. Evol.">
        <title>Long-read-based Genome Assembly of Drosophila gunungcola Reveals Fewer Chemosensory Genes in Flower-breeding Species.</title>
        <authorList>
            <person name="Negi A."/>
            <person name="Liao B.Y."/>
            <person name="Yeh S.D."/>
        </authorList>
    </citation>
    <scope>NUCLEOTIDE SEQUENCE</scope>
    <source>
        <strain evidence="2">Sukarami</strain>
    </source>
</reference>
<feature type="transmembrane region" description="Helical" evidence="1">
    <location>
        <begin position="83"/>
        <end position="104"/>
    </location>
</feature>
<protein>
    <submittedName>
        <fullName evidence="2">Uncharacterized protein</fullName>
    </submittedName>
</protein>
<organism evidence="2 3">
    <name type="scientific">Drosophila gunungcola</name>
    <name type="common">fruit fly</name>
    <dbReference type="NCBI Taxonomy" id="103775"/>
    <lineage>
        <taxon>Eukaryota</taxon>
        <taxon>Metazoa</taxon>
        <taxon>Ecdysozoa</taxon>
        <taxon>Arthropoda</taxon>
        <taxon>Hexapoda</taxon>
        <taxon>Insecta</taxon>
        <taxon>Pterygota</taxon>
        <taxon>Neoptera</taxon>
        <taxon>Endopterygota</taxon>
        <taxon>Diptera</taxon>
        <taxon>Brachycera</taxon>
        <taxon>Muscomorpha</taxon>
        <taxon>Ephydroidea</taxon>
        <taxon>Drosophilidae</taxon>
        <taxon>Drosophila</taxon>
        <taxon>Sophophora</taxon>
    </lineage>
</organism>
<dbReference type="AlphaFoldDB" id="A0A9P9YPN3"/>
<keyword evidence="1" id="KW-0472">Membrane</keyword>
<evidence type="ECO:0000313" key="2">
    <source>
        <dbReference type="EMBL" id="KAI8040848.1"/>
    </source>
</evidence>
<proteinExistence type="predicted"/>
<keyword evidence="1" id="KW-1133">Transmembrane helix</keyword>
<keyword evidence="3" id="KW-1185">Reference proteome</keyword>
<dbReference type="Proteomes" id="UP001059596">
    <property type="component" value="Unassembled WGS sequence"/>
</dbReference>
<evidence type="ECO:0000256" key="1">
    <source>
        <dbReference type="SAM" id="Phobius"/>
    </source>
</evidence>
<comment type="caution">
    <text evidence="2">The sequence shown here is derived from an EMBL/GenBank/DDBJ whole genome shotgun (WGS) entry which is preliminary data.</text>
</comment>